<gene>
    <name evidence="3" type="ORF">FNQ90_15655</name>
</gene>
<dbReference type="Proteomes" id="UP000538929">
    <property type="component" value="Unassembled WGS sequence"/>
</dbReference>
<sequence>MATRAGPPGREIPLCTDPRPHSGPWASPCVMTAGAATARPLRCRNGCSAAPGEAANPTTALAVRSPEINDMSVGHRLITPLPGPRPGRQHPREDHLREKPMRFRSIAAAALLAAALAGCSTSSDAEPAAAETEPAPTPDEQFLAAVDAAGIDSWTEAGPSDTELLAYPEQWCASLAVGHSVDYIFGIHEGMYPVGMDWGTMRADANEVLVLGVTAYCPEYRDEVVQELRETGEY</sequence>
<dbReference type="AlphaFoldDB" id="A0A7W3TES8"/>
<comment type="caution">
    <text evidence="3">The sequence shown here is derived from an EMBL/GenBank/DDBJ whole genome shotgun (WGS) entry which is preliminary data.</text>
</comment>
<protein>
    <submittedName>
        <fullName evidence="3">DUF732 domain-containing protein</fullName>
    </submittedName>
</protein>
<evidence type="ECO:0000259" key="2">
    <source>
        <dbReference type="Pfam" id="PF05305"/>
    </source>
</evidence>
<name>A0A7W3TES8_9ACTN</name>
<proteinExistence type="predicted"/>
<organism evidence="3 4">
    <name type="scientific">Streptomyces alkaliphilus</name>
    <dbReference type="NCBI Taxonomy" id="1472722"/>
    <lineage>
        <taxon>Bacteria</taxon>
        <taxon>Bacillati</taxon>
        <taxon>Actinomycetota</taxon>
        <taxon>Actinomycetes</taxon>
        <taxon>Kitasatosporales</taxon>
        <taxon>Streptomycetaceae</taxon>
        <taxon>Streptomyces</taxon>
    </lineage>
</organism>
<evidence type="ECO:0000256" key="1">
    <source>
        <dbReference type="SAM" id="MobiDB-lite"/>
    </source>
</evidence>
<dbReference type="EMBL" id="VKHT01000511">
    <property type="protein sequence ID" value="MBB0245498.1"/>
    <property type="molecule type" value="Genomic_DNA"/>
</dbReference>
<feature type="region of interest" description="Disordered" evidence="1">
    <location>
        <begin position="1"/>
        <end position="21"/>
    </location>
</feature>
<dbReference type="InterPro" id="IPR007969">
    <property type="entry name" value="DUF732"/>
</dbReference>
<dbReference type="Pfam" id="PF05305">
    <property type="entry name" value="DUF732"/>
    <property type="match status" value="1"/>
</dbReference>
<keyword evidence="4" id="KW-1185">Reference proteome</keyword>
<evidence type="ECO:0000313" key="3">
    <source>
        <dbReference type="EMBL" id="MBB0245498.1"/>
    </source>
</evidence>
<reference evidence="4" key="1">
    <citation type="submission" date="2019-10" db="EMBL/GenBank/DDBJ databases">
        <title>Streptomyces sp. nov., a novel actinobacterium isolated from alkaline environment.</title>
        <authorList>
            <person name="Golinska P."/>
        </authorList>
    </citation>
    <scope>NUCLEOTIDE SEQUENCE [LARGE SCALE GENOMIC DNA]</scope>
    <source>
        <strain evidence="4">DSM 42118</strain>
    </source>
</reference>
<feature type="domain" description="DUF732" evidence="2">
    <location>
        <begin position="139"/>
        <end position="219"/>
    </location>
</feature>
<evidence type="ECO:0000313" key="4">
    <source>
        <dbReference type="Proteomes" id="UP000538929"/>
    </source>
</evidence>
<accession>A0A7W3TES8</accession>